<comment type="caution">
    <text evidence="1">The sequence shown here is derived from an EMBL/GenBank/DDBJ whole genome shotgun (WGS) entry which is preliminary data.</text>
</comment>
<keyword evidence="2" id="KW-1185">Reference proteome</keyword>
<sequence>MPVPEPPFWVLPQLLQRGHGALHRAADQFAGLGTVLPDRRAVTRVVERSQGNYSCRMASIEITPEERAELGKALTDALNPLAAAIRSRQSGLSTARMWEADPVDVTLSVLAAWKVVDTEVKQLTARAAATAGSYGANYEQMGAVWGITRQGARKKWPDAVPRPAAAAAKTGGVLELFGGTAELVQDPSSGRWAWAGEGADETCGAAGDGTWYATKEEAAAHAGAFLREHAATLS</sequence>
<gene>
    <name evidence="1" type="ORF">Stube_11690</name>
</gene>
<organism evidence="1 2">
    <name type="scientific">Streptomyces tubercidicus</name>
    <dbReference type="NCBI Taxonomy" id="47759"/>
    <lineage>
        <taxon>Bacteria</taxon>
        <taxon>Bacillati</taxon>
        <taxon>Actinomycetota</taxon>
        <taxon>Actinomycetes</taxon>
        <taxon>Kitasatosporales</taxon>
        <taxon>Streptomycetaceae</taxon>
        <taxon>Streptomyces</taxon>
    </lineage>
</organism>
<proteinExistence type="predicted"/>
<accession>A0A640UQW8</accession>
<name>A0A640UQW8_9ACTN</name>
<dbReference type="EMBL" id="BLIR01000001">
    <property type="protein sequence ID" value="GFE36496.1"/>
    <property type="molecule type" value="Genomic_DNA"/>
</dbReference>
<dbReference type="AlphaFoldDB" id="A0A640UQW8"/>
<evidence type="ECO:0000313" key="1">
    <source>
        <dbReference type="EMBL" id="GFE36496.1"/>
    </source>
</evidence>
<evidence type="ECO:0000313" key="2">
    <source>
        <dbReference type="Proteomes" id="UP000431826"/>
    </source>
</evidence>
<dbReference type="Proteomes" id="UP000431826">
    <property type="component" value="Unassembled WGS sequence"/>
</dbReference>
<protein>
    <submittedName>
        <fullName evidence="1">Uncharacterized protein</fullName>
    </submittedName>
</protein>
<reference evidence="1 2" key="1">
    <citation type="submission" date="2019-12" db="EMBL/GenBank/DDBJ databases">
        <title>Whole genome shotgun sequence of Streptomyces tubercidicus NBRC 13090.</title>
        <authorList>
            <person name="Ichikawa N."/>
            <person name="Kimura A."/>
            <person name="Kitahashi Y."/>
            <person name="Komaki H."/>
            <person name="Tamura T."/>
        </authorList>
    </citation>
    <scope>NUCLEOTIDE SEQUENCE [LARGE SCALE GENOMIC DNA]</scope>
    <source>
        <strain evidence="1 2">NBRC 13090</strain>
    </source>
</reference>